<feature type="transmembrane region" description="Helical" evidence="1">
    <location>
        <begin position="15"/>
        <end position="32"/>
    </location>
</feature>
<organism evidence="2">
    <name type="scientific">Anopheles braziliensis</name>
    <dbReference type="NCBI Taxonomy" id="58242"/>
    <lineage>
        <taxon>Eukaryota</taxon>
        <taxon>Metazoa</taxon>
        <taxon>Ecdysozoa</taxon>
        <taxon>Arthropoda</taxon>
        <taxon>Hexapoda</taxon>
        <taxon>Insecta</taxon>
        <taxon>Pterygota</taxon>
        <taxon>Neoptera</taxon>
        <taxon>Endopterygota</taxon>
        <taxon>Diptera</taxon>
        <taxon>Nematocera</taxon>
        <taxon>Culicoidea</taxon>
        <taxon>Culicidae</taxon>
        <taxon>Anophelinae</taxon>
        <taxon>Anopheles</taxon>
    </lineage>
</organism>
<name>A0A2M3ZTF7_9DIPT</name>
<dbReference type="AlphaFoldDB" id="A0A2M3ZTF7"/>
<reference evidence="2" key="1">
    <citation type="submission" date="2018-01" db="EMBL/GenBank/DDBJ databases">
        <title>An insight into the sialome of Amazonian anophelines.</title>
        <authorList>
            <person name="Ribeiro J.M."/>
            <person name="Scarpassa V."/>
            <person name="Calvo E."/>
        </authorList>
    </citation>
    <scope>NUCLEOTIDE SEQUENCE</scope>
    <source>
        <tissue evidence="2">Salivary glands</tissue>
    </source>
</reference>
<evidence type="ECO:0000256" key="1">
    <source>
        <dbReference type="SAM" id="Phobius"/>
    </source>
</evidence>
<proteinExistence type="predicted"/>
<accession>A0A2M3ZTF7</accession>
<keyword evidence="1" id="KW-0472">Membrane</keyword>
<keyword evidence="1" id="KW-0812">Transmembrane</keyword>
<dbReference type="EMBL" id="GGFM01010989">
    <property type="protein sequence ID" value="MBW31740.1"/>
    <property type="molecule type" value="Transcribed_RNA"/>
</dbReference>
<feature type="transmembrane region" description="Helical" evidence="1">
    <location>
        <begin position="53"/>
        <end position="72"/>
    </location>
</feature>
<keyword evidence="1" id="KW-1133">Transmembrane helix</keyword>
<evidence type="ECO:0000313" key="2">
    <source>
        <dbReference type="EMBL" id="MBW31740.1"/>
    </source>
</evidence>
<sequence length="75" mass="8700">MFLFITFSYLLFPKILLRFVCGLYHGFMLLLLDKRRQSMTSHCHLMSKLAGMRVCLSFYFLNLNSISTLALAPGF</sequence>
<protein>
    <submittedName>
        <fullName evidence="2">Putative secreted peptide</fullName>
    </submittedName>
</protein>